<dbReference type="RefSeq" id="WP_170920465.1">
    <property type="nucleotide sequence ID" value="NZ_FWXF01000008.1"/>
</dbReference>
<dbReference type="PROSITE" id="PS51257">
    <property type="entry name" value="PROKAR_LIPOPROTEIN"/>
    <property type="match status" value="1"/>
</dbReference>
<dbReference type="SMART" id="SM00388">
    <property type="entry name" value="HisKA"/>
    <property type="match status" value="1"/>
</dbReference>
<feature type="domain" description="Histidine kinase" evidence="7">
    <location>
        <begin position="466"/>
        <end position="691"/>
    </location>
</feature>
<dbReference type="AlphaFoldDB" id="A0A1W1XIU4"/>
<keyword evidence="6" id="KW-0812">Transmembrane</keyword>
<feature type="region of interest" description="Disordered" evidence="5">
    <location>
        <begin position="380"/>
        <end position="405"/>
    </location>
</feature>
<dbReference type="InterPro" id="IPR003594">
    <property type="entry name" value="HATPase_dom"/>
</dbReference>
<dbReference type="InterPro" id="IPR036890">
    <property type="entry name" value="HATPase_C_sf"/>
</dbReference>
<dbReference type="SMART" id="SM00387">
    <property type="entry name" value="HATPase_c"/>
    <property type="match status" value="1"/>
</dbReference>
<evidence type="ECO:0000256" key="3">
    <source>
        <dbReference type="ARBA" id="ARBA00022553"/>
    </source>
</evidence>
<dbReference type="Pfam" id="PF13426">
    <property type="entry name" value="PAS_9"/>
    <property type="match status" value="1"/>
</dbReference>
<dbReference type="InterPro" id="IPR036097">
    <property type="entry name" value="HisK_dim/P_sf"/>
</dbReference>
<dbReference type="SUPFAM" id="SSF47384">
    <property type="entry name" value="Homodimeric domain of signal transducing histidine kinase"/>
    <property type="match status" value="1"/>
</dbReference>
<evidence type="ECO:0000313" key="9">
    <source>
        <dbReference type="EMBL" id="SMC23428.1"/>
    </source>
</evidence>
<dbReference type="PROSITE" id="PS50112">
    <property type="entry name" value="PAS"/>
    <property type="match status" value="1"/>
</dbReference>
<keyword evidence="6" id="KW-0472">Membrane</keyword>
<dbReference type="Pfam" id="PF02518">
    <property type="entry name" value="HATPase_c"/>
    <property type="match status" value="1"/>
</dbReference>
<comment type="catalytic activity">
    <reaction evidence="1">
        <text>ATP + protein L-histidine = ADP + protein N-phospho-L-histidine.</text>
        <dbReference type="EC" id="2.7.13.3"/>
    </reaction>
</comment>
<reference evidence="9 10" key="1">
    <citation type="submission" date="2017-04" db="EMBL/GenBank/DDBJ databases">
        <authorList>
            <person name="Afonso C.L."/>
            <person name="Miller P.J."/>
            <person name="Scott M.A."/>
            <person name="Spackman E."/>
            <person name="Goraichik I."/>
            <person name="Dimitrov K.M."/>
            <person name="Suarez D.L."/>
            <person name="Swayne D.E."/>
        </authorList>
    </citation>
    <scope>NUCLEOTIDE SEQUENCE [LARGE SCALE GENOMIC DNA]</scope>
    <source>
        <strain evidence="9 10">DSM 13146</strain>
    </source>
</reference>
<keyword evidence="4" id="KW-0175">Coiled coil</keyword>
<dbReference type="InterPro" id="IPR004358">
    <property type="entry name" value="Sig_transdc_His_kin-like_C"/>
</dbReference>
<dbReference type="InterPro" id="IPR000014">
    <property type="entry name" value="PAS"/>
</dbReference>
<dbReference type="CDD" id="cd00130">
    <property type="entry name" value="PAS"/>
    <property type="match status" value="1"/>
</dbReference>
<dbReference type="Gene3D" id="6.10.340.10">
    <property type="match status" value="1"/>
</dbReference>
<name>A0A1W1XIU4_9BACT</name>
<evidence type="ECO:0000256" key="4">
    <source>
        <dbReference type="SAM" id="Coils"/>
    </source>
</evidence>
<dbReference type="PROSITE" id="PS50109">
    <property type="entry name" value="HIS_KIN"/>
    <property type="match status" value="1"/>
</dbReference>
<protein>
    <recommendedName>
        <fullName evidence="2">histidine kinase</fullName>
        <ecNumber evidence="2">2.7.13.3</ecNumber>
    </recommendedName>
</protein>
<dbReference type="InterPro" id="IPR003661">
    <property type="entry name" value="HisK_dim/P_dom"/>
</dbReference>
<dbReference type="GO" id="GO:0000155">
    <property type="term" value="F:phosphorelay sensor kinase activity"/>
    <property type="evidence" value="ECO:0007669"/>
    <property type="project" value="InterPro"/>
</dbReference>
<evidence type="ECO:0000256" key="5">
    <source>
        <dbReference type="SAM" id="MobiDB-lite"/>
    </source>
</evidence>
<dbReference type="EMBL" id="FWXF01000008">
    <property type="protein sequence ID" value="SMC23428.1"/>
    <property type="molecule type" value="Genomic_DNA"/>
</dbReference>
<evidence type="ECO:0000259" key="8">
    <source>
        <dbReference type="PROSITE" id="PS50112"/>
    </source>
</evidence>
<dbReference type="Proteomes" id="UP000192783">
    <property type="component" value="Unassembled WGS sequence"/>
</dbReference>
<dbReference type="EC" id="2.7.13.3" evidence="2"/>
<dbReference type="Gene3D" id="1.10.287.130">
    <property type="match status" value="1"/>
</dbReference>
<proteinExistence type="predicted"/>
<dbReference type="NCBIfam" id="TIGR00229">
    <property type="entry name" value="sensory_box"/>
    <property type="match status" value="1"/>
</dbReference>
<dbReference type="CDD" id="cd00075">
    <property type="entry name" value="HATPase"/>
    <property type="match status" value="1"/>
</dbReference>
<dbReference type="PRINTS" id="PR00344">
    <property type="entry name" value="BCTRLSENSOR"/>
</dbReference>
<dbReference type="CDD" id="cd00082">
    <property type="entry name" value="HisKA"/>
    <property type="match status" value="1"/>
</dbReference>
<evidence type="ECO:0000256" key="2">
    <source>
        <dbReference type="ARBA" id="ARBA00012438"/>
    </source>
</evidence>
<feature type="transmembrane region" description="Helical" evidence="6">
    <location>
        <begin position="12"/>
        <end position="32"/>
    </location>
</feature>
<organism evidence="9 10">
    <name type="scientific">Desulfacinum hydrothermale DSM 13146</name>
    <dbReference type="NCBI Taxonomy" id="1121390"/>
    <lineage>
        <taxon>Bacteria</taxon>
        <taxon>Pseudomonadati</taxon>
        <taxon>Thermodesulfobacteriota</taxon>
        <taxon>Syntrophobacteria</taxon>
        <taxon>Syntrophobacterales</taxon>
        <taxon>Syntrophobacteraceae</taxon>
        <taxon>Desulfacinum</taxon>
    </lineage>
</organism>
<feature type="transmembrane region" description="Helical" evidence="6">
    <location>
        <begin position="198"/>
        <end position="218"/>
    </location>
</feature>
<gene>
    <name evidence="9" type="ORF">SAMN02746041_01727</name>
</gene>
<dbReference type="Gene3D" id="3.30.450.20">
    <property type="entry name" value="PAS domain"/>
    <property type="match status" value="1"/>
</dbReference>
<dbReference type="STRING" id="1121390.SAMN02746041_01727"/>
<keyword evidence="3" id="KW-0597">Phosphoprotein</keyword>
<dbReference type="SMART" id="SM00091">
    <property type="entry name" value="PAS"/>
    <property type="match status" value="1"/>
</dbReference>
<evidence type="ECO:0000313" key="10">
    <source>
        <dbReference type="Proteomes" id="UP000192783"/>
    </source>
</evidence>
<keyword evidence="10" id="KW-1185">Reference proteome</keyword>
<feature type="domain" description="PAS" evidence="8">
    <location>
        <begin position="325"/>
        <end position="379"/>
    </location>
</feature>
<dbReference type="PANTHER" id="PTHR43065:SF42">
    <property type="entry name" value="TWO-COMPONENT SENSOR PPRA"/>
    <property type="match status" value="1"/>
</dbReference>
<accession>A0A1W1XIU4</accession>
<evidence type="ECO:0000256" key="6">
    <source>
        <dbReference type="SAM" id="Phobius"/>
    </source>
</evidence>
<dbReference type="InterPro" id="IPR035965">
    <property type="entry name" value="PAS-like_dom_sf"/>
</dbReference>
<dbReference type="InterPro" id="IPR005467">
    <property type="entry name" value="His_kinase_dom"/>
</dbReference>
<dbReference type="PANTHER" id="PTHR43065">
    <property type="entry name" value="SENSOR HISTIDINE KINASE"/>
    <property type="match status" value="1"/>
</dbReference>
<evidence type="ECO:0000256" key="1">
    <source>
        <dbReference type="ARBA" id="ARBA00000085"/>
    </source>
</evidence>
<dbReference type="SUPFAM" id="SSF55785">
    <property type="entry name" value="PYP-like sensor domain (PAS domain)"/>
    <property type="match status" value="1"/>
</dbReference>
<evidence type="ECO:0000259" key="7">
    <source>
        <dbReference type="PROSITE" id="PS50109"/>
    </source>
</evidence>
<dbReference type="SUPFAM" id="SSF55874">
    <property type="entry name" value="ATPase domain of HSP90 chaperone/DNA topoisomerase II/histidine kinase"/>
    <property type="match status" value="1"/>
</dbReference>
<keyword evidence="6" id="KW-1133">Transmembrane helix</keyword>
<dbReference type="Gene3D" id="3.30.565.10">
    <property type="entry name" value="Histidine kinase-like ATPase, C-terminal domain"/>
    <property type="match status" value="1"/>
</dbReference>
<feature type="coiled-coil region" evidence="4">
    <location>
        <begin position="273"/>
        <end position="328"/>
    </location>
</feature>
<sequence>MKRWKLQNKLAVSVALIIVCVSLACTFLISWWHNRLLSASALQGMAATAQNTVRRISPFVYSQSWANVLITLSNDFANREDLLYCRVTDPLGRVLLSVPRQEMESREPFYMDTSVDPHRVRLDRTFQILASKFPQRLIVQEARLDRSVVHQQHLRGRAGEKILDVRADVIHGDTVLGHLRMGFSRRLVLEATRQSRRALLILAGCLLFTVLAGIFFVVHREVRPLQRMTQKLKDVLPGGPETMEDGVRSLDLSSVRATTREVDDLKEAFVYMQKSLVESYRRLEAQQEKLQEEVKERTAELVRINQALQEEVKERTRSQQALKESEERFRYLLTTIPMVAVRGYGPEGTIHYWNKSCQEIYGYTAEEVIGSNVWQVLNPAEDTPPERSHPVPASMHSLRPEEPREKTFVRKDGTPVDVFSSTIVRQTPDGPPEIFSFDIDLTPIRRMEDELEKAKKLEAIGHLAAGLAHDFNNLLTVILGNINMARLWLPPTSPESERLMAAEKASVQAKELTQKLITFSEGGVPRKVETSIQNLIEDAASLALAGSNVRCESRAEDGLNSVRVDPDQLRHALYHVLKNGREAMPQGGTVQVEARVLAVGDDEWAPLEKAGLTAEKVVRIQVRDSGQGVPPAVVDKIFDPYFSTKPRGADKGQGLGLTIVHSIIRRHGGVVLVESTQGLGTTVSLYLPLSDPGM</sequence>